<dbReference type="EMBL" id="CYKH01000110">
    <property type="protein sequence ID" value="CUE71584.1"/>
    <property type="molecule type" value="Genomic_DNA"/>
</dbReference>
<keyword evidence="3" id="KW-1185">Reference proteome</keyword>
<dbReference type="InterPro" id="IPR027417">
    <property type="entry name" value="P-loop_NTPase"/>
</dbReference>
<dbReference type="VEuPathDB" id="TriTrypDB:BSAL_53430"/>
<dbReference type="Proteomes" id="UP000051952">
    <property type="component" value="Unassembled WGS sequence"/>
</dbReference>
<organism evidence="2 3">
    <name type="scientific">Bodo saltans</name>
    <name type="common">Flagellated protozoan</name>
    <dbReference type="NCBI Taxonomy" id="75058"/>
    <lineage>
        <taxon>Eukaryota</taxon>
        <taxon>Discoba</taxon>
        <taxon>Euglenozoa</taxon>
        <taxon>Kinetoplastea</taxon>
        <taxon>Metakinetoplastina</taxon>
        <taxon>Eubodonida</taxon>
        <taxon>Bodonidae</taxon>
        <taxon>Bodo</taxon>
    </lineage>
</organism>
<proteinExistence type="predicted"/>
<evidence type="ECO:0000313" key="2">
    <source>
        <dbReference type="EMBL" id="CUE71584.1"/>
    </source>
</evidence>
<reference evidence="3" key="1">
    <citation type="submission" date="2015-09" db="EMBL/GenBank/DDBJ databases">
        <authorList>
            <consortium name="Pathogen Informatics"/>
        </authorList>
    </citation>
    <scope>NUCLEOTIDE SEQUENCE [LARGE SCALE GENOMIC DNA]</scope>
    <source>
        <strain evidence="3">Lake Konstanz</strain>
    </source>
</reference>
<dbReference type="SUPFAM" id="SSF47473">
    <property type="entry name" value="EF-hand"/>
    <property type="match status" value="1"/>
</dbReference>
<sequence length="361" mass="40973">MSAEGFIEVARSYIELVQHIHDSIESSEVETARMEREEEEARARELARIPPVPLPIPEAVKDCEWFEGHLPESTRDLRIVLAGAPNSGKTTFVTSLVDDFVLRHYVPSSDIEIANIAIRINKFSLNGTFNLTFYDGIEHCALPERWRKKESLKSTARALPKDVHNSSALLVFLDVADPYGVEKWKEAIRDLPIDRPPHIGLLAVKNDLVSSSLFSTDALMDLAGEFGAFFAYLDPRSGSANRQIIARFMSHISLLEEKTRINLERQRLVHQKIPNLVPHTEEDITLLFHRYDTAGTGFIDLDEARVILMESRLGLFEETFEDSLEYLVTTYGPLTRARNEAKTLLISKDQLGLILCRMNKR</sequence>
<dbReference type="Gene3D" id="3.40.50.300">
    <property type="entry name" value="P-loop containing nucleotide triphosphate hydrolases"/>
    <property type="match status" value="1"/>
</dbReference>
<dbReference type="AlphaFoldDB" id="A0A0S4IIE7"/>
<dbReference type="PROSITE" id="PS50222">
    <property type="entry name" value="EF_HAND_2"/>
    <property type="match status" value="1"/>
</dbReference>
<name>A0A0S4IIE7_BODSA</name>
<dbReference type="SUPFAM" id="SSF52540">
    <property type="entry name" value="P-loop containing nucleoside triphosphate hydrolases"/>
    <property type="match status" value="1"/>
</dbReference>
<feature type="domain" description="EF-hand" evidence="1">
    <location>
        <begin position="279"/>
        <end position="314"/>
    </location>
</feature>
<accession>A0A0S4IIE7</accession>
<dbReference type="GO" id="GO:0005509">
    <property type="term" value="F:calcium ion binding"/>
    <property type="evidence" value="ECO:0007669"/>
    <property type="project" value="InterPro"/>
</dbReference>
<dbReference type="InterPro" id="IPR011992">
    <property type="entry name" value="EF-hand-dom_pair"/>
</dbReference>
<dbReference type="InterPro" id="IPR002048">
    <property type="entry name" value="EF_hand_dom"/>
</dbReference>
<protein>
    <recommendedName>
        <fullName evidence="1">EF-hand domain-containing protein</fullName>
    </recommendedName>
</protein>
<evidence type="ECO:0000259" key="1">
    <source>
        <dbReference type="PROSITE" id="PS50222"/>
    </source>
</evidence>
<evidence type="ECO:0000313" key="3">
    <source>
        <dbReference type="Proteomes" id="UP000051952"/>
    </source>
</evidence>
<gene>
    <name evidence="2" type="ORF">BSAL_53430</name>
</gene>